<dbReference type="Proteomes" id="UP000181909">
    <property type="component" value="Unassembled WGS sequence"/>
</dbReference>
<protein>
    <recommendedName>
        <fullName evidence="3">DUF1877 domain-containing protein</fullName>
    </recommendedName>
</protein>
<proteinExistence type="predicted"/>
<dbReference type="RefSeq" id="WP_072485757.1">
    <property type="nucleotide sequence ID" value="NZ_FPJO01000007.1"/>
</dbReference>
<gene>
    <name evidence="1" type="ORF">SAMN02787144_1007282</name>
</gene>
<organism evidence="1 2">
    <name type="scientific">Streptomyces atratus</name>
    <dbReference type="NCBI Taxonomy" id="1893"/>
    <lineage>
        <taxon>Bacteria</taxon>
        <taxon>Bacillati</taxon>
        <taxon>Actinomycetota</taxon>
        <taxon>Actinomycetes</taxon>
        <taxon>Kitasatosporales</taxon>
        <taxon>Streptomycetaceae</taxon>
        <taxon>Streptomyces</taxon>
    </lineage>
</organism>
<evidence type="ECO:0000313" key="2">
    <source>
        <dbReference type="Proteomes" id="UP000181909"/>
    </source>
</evidence>
<name>A0A1K2ATR1_STRAR</name>
<sequence length="205" mass="23209">MGLDITVMITDWSWLGEVPERERLLRLRDAWYADESGLWDYDAPVVKGDWEWPTGPNGAHFAVYEFLHTLGSYKPHFWATHYWERVRDHADPLLRTGLDTFLLGLIWGGMDGESGETDRDFFSEDPEVSYGLLVARSPDSVRELAATWEGVRPRLGGLREAFTVYSAVPDGRGGDFDAFALLLTEWGRILTEAARRGWGVVGLSE</sequence>
<dbReference type="EMBL" id="FPJO01000007">
    <property type="protein sequence ID" value="SFX89999.1"/>
    <property type="molecule type" value="Genomic_DNA"/>
</dbReference>
<accession>A0A1K2ATR1</accession>
<dbReference type="STRING" id="1893.SAMN02787144_1007282"/>
<reference evidence="1 2" key="1">
    <citation type="submission" date="2016-11" db="EMBL/GenBank/DDBJ databases">
        <authorList>
            <person name="Jaros S."/>
            <person name="Januszkiewicz K."/>
            <person name="Wedrychowicz H."/>
        </authorList>
    </citation>
    <scope>NUCLEOTIDE SEQUENCE [LARGE SCALE GENOMIC DNA]</scope>
    <source>
        <strain evidence="1 2">OK807</strain>
    </source>
</reference>
<evidence type="ECO:0008006" key="3">
    <source>
        <dbReference type="Google" id="ProtNLM"/>
    </source>
</evidence>
<dbReference type="OrthoDB" id="4528334at2"/>
<evidence type="ECO:0000313" key="1">
    <source>
        <dbReference type="EMBL" id="SFX89999.1"/>
    </source>
</evidence>
<dbReference type="AlphaFoldDB" id="A0A1K2ATR1"/>